<dbReference type="OrthoDB" id="8244345at2"/>
<sequence length="59" mass="7116">MSLVDIFRDNAEDCAFLARRCEDDDTKLTFLRMEAAWRTLADQQERLDRKQWPAKKQRL</sequence>
<organism evidence="1 2">
    <name type="scientific">Bradyrhizobium erythrophlei</name>
    <dbReference type="NCBI Taxonomy" id="1437360"/>
    <lineage>
        <taxon>Bacteria</taxon>
        <taxon>Pseudomonadati</taxon>
        <taxon>Pseudomonadota</taxon>
        <taxon>Alphaproteobacteria</taxon>
        <taxon>Hyphomicrobiales</taxon>
        <taxon>Nitrobacteraceae</taxon>
        <taxon>Bradyrhizobium</taxon>
    </lineage>
</organism>
<name>A0A1M5JIM0_9BRAD</name>
<accession>A0A1M5JIM0</accession>
<dbReference type="EMBL" id="LT670817">
    <property type="protein sequence ID" value="SHG40358.1"/>
    <property type="molecule type" value="Genomic_DNA"/>
</dbReference>
<dbReference type="Proteomes" id="UP000189796">
    <property type="component" value="Chromosome I"/>
</dbReference>
<gene>
    <name evidence="1" type="ORF">SAMN05443248_1428</name>
</gene>
<evidence type="ECO:0000313" key="1">
    <source>
        <dbReference type="EMBL" id="SHG40358.1"/>
    </source>
</evidence>
<proteinExistence type="predicted"/>
<dbReference type="AlphaFoldDB" id="A0A1M5JIM0"/>
<protein>
    <submittedName>
        <fullName evidence="1">Uncharacterized protein</fullName>
    </submittedName>
</protein>
<evidence type="ECO:0000313" key="2">
    <source>
        <dbReference type="Proteomes" id="UP000189796"/>
    </source>
</evidence>
<reference evidence="1 2" key="1">
    <citation type="submission" date="2016-11" db="EMBL/GenBank/DDBJ databases">
        <authorList>
            <person name="Jaros S."/>
            <person name="Januszkiewicz K."/>
            <person name="Wedrychowicz H."/>
        </authorList>
    </citation>
    <scope>NUCLEOTIDE SEQUENCE [LARGE SCALE GENOMIC DNA]</scope>
    <source>
        <strain evidence="1 2">GAS138</strain>
    </source>
</reference>